<proteinExistence type="predicted"/>
<dbReference type="AlphaFoldDB" id="A0AA88KQH5"/>
<keyword evidence="1" id="KW-0175">Coiled coil</keyword>
<accession>A0AA88KQH5</accession>
<dbReference type="EMBL" id="PYSW02000005">
    <property type="protein sequence ID" value="KAG2392481.1"/>
    <property type="molecule type" value="Genomic_DNA"/>
</dbReference>
<dbReference type="SUPFAM" id="SSF57997">
    <property type="entry name" value="Tropomyosin"/>
    <property type="match status" value="1"/>
</dbReference>
<sequence length="295" mass="33648">MFPQECSNLYQHQEVITVNPLDPTGLFYTLLQRSSRQVIRACSVQDLEFICKAFHVSFLTEDVEACIETLFEKGICKEAEEDTACTTEELMRVIAYQRDMCELSDFSKSFNDCSVFRPHRESEVDEDVVVVGYGLLDELISNARGQLGLTASKARTKFSLFKNTTPSFAEKLANRIKMMQATLARLQTMENEMVKMKHEHSETKNRLEATETRVQTLTKANGLLSSRLSETETRLAETKQTLTKANDLLASRLRETESRLNETESRLHNTESKLQQGITQSELLVNILRGYPNQN</sequence>
<dbReference type="GeneID" id="68105187"/>
<dbReference type="Proteomes" id="UP000816034">
    <property type="component" value="Unassembled WGS sequence"/>
</dbReference>
<gene>
    <name evidence="2" type="ORF">C9374_012733</name>
</gene>
<dbReference type="RefSeq" id="XP_044554375.1">
    <property type="nucleotide sequence ID" value="XM_044688532.1"/>
</dbReference>
<feature type="coiled-coil region" evidence="1">
    <location>
        <begin position="169"/>
        <end position="273"/>
    </location>
</feature>
<keyword evidence="3" id="KW-1185">Reference proteome</keyword>
<evidence type="ECO:0000256" key="1">
    <source>
        <dbReference type="SAM" id="Coils"/>
    </source>
</evidence>
<name>A0AA88KQH5_NAELO</name>
<comment type="caution">
    <text evidence="2">The sequence shown here is derived from an EMBL/GenBank/DDBJ whole genome shotgun (WGS) entry which is preliminary data.</text>
</comment>
<dbReference type="Gene3D" id="1.20.5.340">
    <property type="match status" value="1"/>
</dbReference>
<organism evidence="2 3">
    <name type="scientific">Naegleria lovaniensis</name>
    <name type="common">Amoeba</name>
    <dbReference type="NCBI Taxonomy" id="51637"/>
    <lineage>
        <taxon>Eukaryota</taxon>
        <taxon>Discoba</taxon>
        <taxon>Heterolobosea</taxon>
        <taxon>Tetramitia</taxon>
        <taxon>Eutetramitia</taxon>
        <taxon>Vahlkampfiidae</taxon>
        <taxon>Naegleria</taxon>
    </lineage>
</organism>
<evidence type="ECO:0000313" key="2">
    <source>
        <dbReference type="EMBL" id="KAG2392481.1"/>
    </source>
</evidence>
<protein>
    <submittedName>
        <fullName evidence="2">Uncharacterized protein</fullName>
    </submittedName>
</protein>
<reference evidence="2 3" key="1">
    <citation type="journal article" date="2018" name="BMC Genomics">
        <title>The genome of Naegleria lovaniensis, the basis for a comparative approach to unravel pathogenicity factors of the human pathogenic amoeba N. fowleri.</title>
        <authorList>
            <person name="Liechti N."/>
            <person name="Schurch N."/>
            <person name="Bruggmann R."/>
            <person name="Wittwer M."/>
        </authorList>
    </citation>
    <scope>NUCLEOTIDE SEQUENCE [LARGE SCALE GENOMIC DNA]</scope>
    <source>
        <strain evidence="2 3">ATCC 30569</strain>
    </source>
</reference>
<evidence type="ECO:0000313" key="3">
    <source>
        <dbReference type="Proteomes" id="UP000816034"/>
    </source>
</evidence>